<dbReference type="AlphaFoldDB" id="A0A136IMP8"/>
<proteinExistence type="predicted"/>
<evidence type="ECO:0000313" key="2">
    <source>
        <dbReference type="EMBL" id="KXJ86104.1"/>
    </source>
</evidence>
<name>A0A136IMP8_9PEZI</name>
<feature type="region of interest" description="Disordered" evidence="1">
    <location>
        <begin position="16"/>
        <end position="193"/>
    </location>
</feature>
<feature type="compositionally biased region" description="Polar residues" evidence="1">
    <location>
        <begin position="150"/>
        <end position="164"/>
    </location>
</feature>
<feature type="compositionally biased region" description="Low complexity" evidence="1">
    <location>
        <begin position="109"/>
        <end position="125"/>
    </location>
</feature>
<dbReference type="Proteomes" id="UP000070501">
    <property type="component" value="Unassembled WGS sequence"/>
</dbReference>
<protein>
    <submittedName>
        <fullName evidence="2">Uncharacterized protein</fullName>
    </submittedName>
</protein>
<feature type="compositionally biased region" description="Acidic residues" evidence="1">
    <location>
        <begin position="71"/>
        <end position="84"/>
    </location>
</feature>
<reference evidence="3" key="1">
    <citation type="submission" date="2016-02" db="EMBL/GenBank/DDBJ databases">
        <title>Draft genome sequence of Microdochium bolleyi, a fungal endophyte of beachgrass.</title>
        <authorList>
            <consortium name="DOE Joint Genome Institute"/>
            <person name="David A.S."/>
            <person name="May G."/>
            <person name="Haridas S."/>
            <person name="Lim J."/>
            <person name="Wang M."/>
            <person name="Labutti K."/>
            <person name="Lipzen A."/>
            <person name="Barry K."/>
            <person name="Grigoriev I.V."/>
        </authorList>
    </citation>
    <scope>NUCLEOTIDE SEQUENCE [LARGE SCALE GENOMIC DNA]</scope>
    <source>
        <strain evidence="3">J235TASD1</strain>
    </source>
</reference>
<feature type="compositionally biased region" description="Basic and acidic residues" evidence="1">
    <location>
        <begin position="23"/>
        <end position="38"/>
    </location>
</feature>
<keyword evidence="3" id="KW-1185">Reference proteome</keyword>
<sequence length="270" mass="29836">MVGATSGASSASAAAMILLQQEQAHHLEAPRSTMDKTHSHNPSADYPPRTASPLSDPEDPFYTHNETTDSSWDDSSDEYDDVEFGPDPRRERPAGPHLVIDTDTMRLPSGRIISSRSGTGASGISHTRRQQRRRSPHLLEEQDDQQQQQPRSGQTAHTTSSRSPTPEHALAPSSTTTTTETLSRREAKRNRAVTTQYQRLRLSDQQTVARLPLGEQCALLATTQRAVEGAQREGQRFTGKMDSLGNIKVSERFVNDVPGGKAHKNRFFAR</sequence>
<evidence type="ECO:0000256" key="1">
    <source>
        <dbReference type="SAM" id="MobiDB-lite"/>
    </source>
</evidence>
<accession>A0A136IMP8</accession>
<gene>
    <name evidence="2" type="ORF">Micbo1qcDRAFT_168898</name>
</gene>
<dbReference type="EMBL" id="KQ964271">
    <property type="protein sequence ID" value="KXJ86104.1"/>
    <property type="molecule type" value="Genomic_DNA"/>
</dbReference>
<organism evidence="2 3">
    <name type="scientific">Microdochium bolleyi</name>
    <dbReference type="NCBI Taxonomy" id="196109"/>
    <lineage>
        <taxon>Eukaryota</taxon>
        <taxon>Fungi</taxon>
        <taxon>Dikarya</taxon>
        <taxon>Ascomycota</taxon>
        <taxon>Pezizomycotina</taxon>
        <taxon>Sordariomycetes</taxon>
        <taxon>Xylariomycetidae</taxon>
        <taxon>Xylariales</taxon>
        <taxon>Microdochiaceae</taxon>
        <taxon>Microdochium</taxon>
    </lineage>
</organism>
<dbReference type="OrthoDB" id="19329at2759"/>
<feature type="compositionally biased region" description="Basic residues" evidence="1">
    <location>
        <begin position="126"/>
        <end position="136"/>
    </location>
</feature>
<evidence type="ECO:0000313" key="3">
    <source>
        <dbReference type="Proteomes" id="UP000070501"/>
    </source>
</evidence>
<dbReference type="InParanoid" id="A0A136IMP8"/>